<name>A0ABY8E6X6_9FIRM</name>
<keyword evidence="2" id="KW-0678">Repressor</keyword>
<evidence type="ECO:0000256" key="1">
    <source>
        <dbReference type="ARBA" id="ARBA00022490"/>
    </source>
</evidence>
<organism evidence="6 7">
    <name type="scientific">Tepidibacter hydrothermalis</name>
    <dbReference type="NCBI Taxonomy" id="3036126"/>
    <lineage>
        <taxon>Bacteria</taxon>
        <taxon>Bacillati</taxon>
        <taxon>Bacillota</taxon>
        <taxon>Clostridia</taxon>
        <taxon>Peptostreptococcales</taxon>
        <taxon>Peptostreptococcaceae</taxon>
        <taxon>Tepidibacter</taxon>
    </lineage>
</organism>
<proteinExistence type="predicted"/>
<keyword evidence="3" id="KW-1005">Bacterial flagellum biogenesis</keyword>
<dbReference type="InterPro" id="IPR003751">
    <property type="entry name" value="CsrA"/>
</dbReference>
<dbReference type="SUPFAM" id="SSF117130">
    <property type="entry name" value="CsrA-like"/>
    <property type="match status" value="1"/>
</dbReference>
<keyword evidence="7" id="KW-1185">Reference proteome</keyword>
<dbReference type="RefSeq" id="WP_277730553.1">
    <property type="nucleotide sequence ID" value="NZ_CP120733.1"/>
</dbReference>
<dbReference type="PANTHER" id="PTHR34984">
    <property type="entry name" value="CARBON STORAGE REGULATOR"/>
    <property type="match status" value="1"/>
</dbReference>
<sequence length="56" mass="6167">MLVLGIKTGETITIGDNVKITFVKVKENTTRVAIDAPREVTILREGVENKKQAVND</sequence>
<evidence type="ECO:0000256" key="2">
    <source>
        <dbReference type="ARBA" id="ARBA00022491"/>
    </source>
</evidence>
<dbReference type="EMBL" id="CP120733">
    <property type="protein sequence ID" value="WFD08646.1"/>
    <property type="molecule type" value="Genomic_DNA"/>
</dbReference>
<evidence type="ECO:0000313" key="7">
    <source>
        <dbReference type="Proteomes" id="UP001222800"/>
    </source>
</evidence>
<keyword evidence="5" id="KW-0694">RNA-binding</keyword>
<protein>
    <submittedName>
        <fullName evidence="6">Carbon storage regulator</fullName>
    </submittedName>
</protein>
<evidence type="ECO:0000256" key="4">
    <source>
        <dbReference type="ARBA" id="ARBA00022845"/>
    </source>
</evidence>
<evidence type="ECO:0000256" key="5">
    <source>
        <dbReference type="ARBA" id="ARBA00022884"/>
    </source>
</evidence>
<dbReference type="Proteomes" id="UP001222800">
    <property type="component" value="Chromosome"/>
</dbReference>
<evidence type="ECO:0000256" key="3">
    <source>
        <dbReference type="ARBA" id="ARBA00022795"/>
    </source>
</evidence>
<accession>A0ABY8E6X6</accession>
<dbReference type="Pfam" id="PF02599">
    <property type="entry name" value="CsrA"/>
    <property type="match status" value="1"/>
</dbReference>
<keyword evidence="1" id="KW-0963">Cytoplasm</keyword>
<reference evidence="6 7" key="1">
    <citation type="submission" date="2023-03" db="EMBL/GenBank/DDBJ databases">
        <title>Complete genome sequence of Tepidibacter sp. SWIR-1, isolated from a deep-sea hydrothermal vent.</title>
        <authorList>
            <person name="Li X."/>
        </authorList>
    </citation>
    <scope>NUCLEOTIDE SEQUENCE [LARGE SCALE GENOMIC DNA]</scope>
    <source>
        <strain evidence="6 7">SWIR-1</strain>
    </source>
</reference>
<evidence type="ECO:0000313" key="6">
    <source>
        <dbReference type="EMBL" id="WFD08646.1"/>
    </source>
</evidence>
<dbReference type="Gene3D" id="2.60.40.4380">
    <property type="entry name" value="Translational regulator CsrA"/>
    <property type="match status" value="1"/>
</dbReference>
<dbReference type="PANTHER" id="PTHR34984:SF1">
    <property type="entry name" value="CARBON STORAGE REGULATOR"/>
    <property type="match status" value="1"/>
</dbReference>
<gene>
    <name evidence="6" type="ORF">P4S50_09555</name>
</gene>
<keyword evidence="4" id="KW-0810">Translation regulation</keyword>
<dbReference type="InterPro" id="IPR036107">
    <property type="entry name" value="CsrA_sf"/>
</dbReference>